<dbReference type="PANTHER" id="PTHR21392">
    <property type="entry name" value="TRNA-URIDINE AMINOCARBOXYPROPYLTRANSFERASE 2"/>
    <property type="match status" value="1"/>
</dbReference>
<dbReference type="RefSeq" id="WP_027849855.1">
    <property type="nucleotide sequence ID" value="NZ_BSOR01000016.1"/>
</dbReference>
<proteinExistence type="predicted"/>
<evidence type="ECO:0000313" key="6">
    <source>
        <dbReference type="EMBL" id="GLR63510.1"/>
    </source>
</evidence>
<sequence>MTADTFEPTPSAFELEVRRVANNPSKAAYPRKAFNARGSFVTRCDACRMPRLYCICKFRTPVASKAVFWVLMHSNEAYKPTNTARLIGDTLPETQVFEWNRTQPPQAFLDLLANPDYQPFLIFPDDQPDYQDRVVNLPTARLGNEQRRPAFILLDGTWRQARRMFRKSPWLADLPVLPLHSTEKTDYRLRKAASEEHLCTAEVGIELLKLAGEKNAAEVLGYYFKVFNQGYAAARHQKPSLELTDAMQWLVDYQLNQSASASK</sequence>
<evidence type="ECO:0000259" key="5">
    <source>
        <dbReference type="SMART" id="SM01144"/>
    </source>
</evidence>
<dbReference type="SMART" id="SM01144">
    <property type="entry name" value="DTW"/>
    <property type="match status" value="1"/>
</dbReference>
<organism evidence="6 7">
    <name type="scientific">Marinospirillum insulare</name>
    <dbReference type="NCBI Taxonomy" id="217169"/>
    <lineage>
        <taxon>Bacteria</taxon>
        <taxon>Pseudomonadati</taxon>
        <taxon>Pseudomonadota</taxon>
        <taxon>Gammaproteobacteria</taxon>
        <taxon>Oceanospirillales</taxon>
        <taxon>Oceanospirillaceae</taxon>
        <taxon>Marinospirillum</taxon>
    </lineage>
</organism>
<protein>
    <recommendedName>
        <fullName evidence="1">tRNA-uridine aminocarboxypropyltransferase</fullName>
        <ecNumber evidence="1">2.5.1.25</ecNumber>
    </recommendedName>
</protein>
<evidence type="ECO:0000256" key="2">
    <source>
        <dbReference type="ARBA" id="ARBA00022679"/>
    </source>
</evidence>
<feature type="domain" description="DTW" evidence="5">
    <location>
        <begin position="40"/>
        <end position="236"/>
    </location>
</feature>
<evidence type="ECO:0000256" key="3">
    <source>
        <dbReference type="ARBA" id="ARBA00022691"/>
    </source>
</evidence>
<dbReference type="InterPro" id="IPR005636">
    <property type="entry name" value="DTW"/>
</dbReference>
<accession>A0ABQ5ZWV9</accession>
<dbReference type="PANTHER" id="PTHR21392:SF1">
    <property type="entry name" value="TRNA-URIDINE AMINOCARBOXYPROPYLTRANSFERASE"/>
    <property type="match status" value="1"/>
</dbReference>
<evidence type="ECO:0000256" key="1">
    <source>
        <dbReference type="ARBA" id="ARBA00012386"/>
    </source>
</evidence>
<gene>
    <name evidence="6" type="primary">yfiP</name>
    <name evidence="6" type="ORF">GCM10007878_09450</name>
</gene>
<reference evidence="7" key="1">
    <citation type="journal article" date="2019" name="Int. J. Syst. Evol. Microbiol.">
        <title>The Global Catalogue of Microorganisms (GCM) 10K type strain sequencing project: providing services to taxonomists for standard genome sequencing and annotation.</title>
        <authorList>
            <consortium name="The Broad Institute Genomics Platform"/>
            <consortium name="The Broad Institute Genome Sequencing Center for Infectious Disease"/>
            <person name="Wu L."/>
            <person name="Ma J."/>
        </authorList>
    </citation>
    <scope>NUCLEOTIDE SEQUENCE [LARGE SCALE GENOMIC DNA]</scope>
    <source>
        <strain evidence="7">NBRC 100033</strain>
    </source>
</reference>
<comment type="caution">
    <text evidence="6">The sequence shown here is derived from an EMBL/GenBank/DDBJ whole genome shotgun (WGS) entry which is preliminary data.</text>
</comment>
<dbReference type="EMBL" id="BSOR01000016">
    <property type="protein sequence ID" value="GLR63510.1"/>
    <property type="molecule type" value="Genomic_DNA"/>
</dbReference>
<evidence type="ECO:0000256" key="4">
    <source>
        <dbReference type="ARBA" id="ARBA00022694"/>
    </source>
</evidence>
<keyword evidence="3" id="KW-0949">S-adenosyl-L-methionine</keyword>
<dbReference type="InterPro" id="IPR039262">
    <property type="entry name" value="DTWD2/TAPT"/>
</dbReference>
<dbReference type="Proteomes" id="UP001156682">
    <property type="component" value="Unassembled WGS sequence"/>
</dbReference>
<dbReference type="Pfam" id="PF03942">
    <property type="entry name" value="DTW"/>
    <property type="match status" value="1"/>
</dbReference>
<name>A0ABQ5ZWV9_9GAMM</name>
<evidence type="ECO:0000313" key="7">
    <source>
        <dbReference type="Proteomes" id="UP001156682"/>
    </source>
</evidence>
<keyword evidence="7" id="KW-1185">Reference proteome</keyword>
<dbReference type="EC" id="2.5.1.25" evidence="1"/>
<keyword evidence="4" id="KW-0819">tRNA processing</keyword>
<keyword evidence="2" id="KW-0808">Transferase</keyword>